<organism evidence="2 3">
    <name type="scientific">Pisolithus tinctorius Marx 270</name>
    <dbReference type="NCBI Taxonomy" id="870435"/>
    <lineage>
        <taxon>Eukaryota</taxon>
        <taxon>Fungi</taxon>
        <taxon>Dikarya</taxon>
        <taxon>Basidiomycota</taxon>
        <taxon>Agaricomycotina</taxon>
        <taxon>Agaricomycetes</taxon>
        <taxon>Agaricomycetidae</taxon>
        <taxon>Boletales</taxon>
        <taxon>Sclerodermatineae</taxon>
        <taxon>Pisolithaceae</taxon>
        <taxon>Pisolithus</taxon>
    </lineage>
</organism>
<dbReference type="SUPFAM" id="SSF51735">
    <property type="entry name" value="NAD(P)-binding Rossmann-fold domains"/>
    <property type="match status" value="1"/>
</dbReference>
<feature type="region of interest" description="Disordered" evidence="1">
    <location>
        <begin position="1"/>
        <end position="22"/>
    </location>
</feature>
<keyword evidence="3" id="KW-1185">Reference proteome</keyword>
<dbReference type="InterPro" id="IPR036291">
    <property type="entry name" value="NAD(P)-bd_dom_sf"/>
</dbReference>
<reference evidence="3" key="2">
    <citation type="submission" date="2015-01" db="EMBL/GenBank/DDBJ databases">
        <title>Evolutionary Origins and Diversification of the Mycorrhizal Mutualists.</title>
        <authorList>
            <consortium name="DOE Joint Genome Institute"/>
            <consortium name="Mycorrhizal Genomics Consortium"/>
            <person name="Kohler A."/>
            <person name="Kuo A."/>
            <person name="Nagy L.G."/>
            <person name="Floudas D."/>
            <person name="Copeland A."/>
            <person name="Barry K.W."/>
            <person name="Cichocki N."/>
            <person name="Veneault-Fourrey C."/>
            <person name="LaButti K."/>
            <person name="Lindquist E.A."/>
            <person name="Lipzen A."/>
            <person name="Lundell T."/>
            <person name="Morin E."/>
            <person name="Murat C."/>
            <person name="Riley R."/>
            <person name="Ohm R."/>
            <person name="Sun H."/>
            <person name="Tunlid A."/>
            <person name="Henrissat B."/>
            <person name="Grigoriev I.V."/>
            <person name="Hibbett D.S."/>
            <person name="Martin F."/>
        </authorList>
    </citation>
    <scope>NUCLEOTIDE SEQUENCE [LARGE SCALE GENOMIC DNA]</scope>
    <source>
        <strain evidence="3">Marx 270</strain>
    </source>
</reference>
<evidence type="ECO:0000313" key="2">
    <source>
        <dbReference type="EMBL" id="KIO08067.1"/>
    </source>
</evidence>
<reference evidence="2 3" key="1">
    <citation type="submission" date="2014-04" db="EMBL/GenBank/DDBJ databases">
        <authorList>
            <consortium name="DOE Joint Genome Institute"/>
            <person name="Kuo A."/>
            <person name="Kohler A."/>
            <person name="Costa M.D."/>
            <person name="Nagy L.G."/>
            <person name="Floudas D."/>
            <person name="Copeland A."/>
            <person name="Barry K.W."/>
            <person name="Cichocki N."/>
            <person name="Veneault-Fourrey C."/>
            <person name="LaButti K."/>
            <person name="Lindquist E.A."/>
            <person name="Lipzen A."/>
            <person name="Lundell T."/>
            <person name="Morin E."/>
            <person name="Murat C."/>
            <person name="Sun H."/>
            <person name="Tunlid A."/>
            <person name="Henrissat B."/>
            <person name="Grigoriev I.V."/>
            <person name="Hibbett D.S."/>
            <person name="Martin F."/>
            <person name="Nordberg H.P."/>
            <person name="Cantor M.N."/>
            <person name="Hua S.X."/>
        </authorList>
    </citation>
    <scope>NUCLEOTIDE SEQUENCE [LARGE SCALE GENOMIC DNA]</scope>
    <source>
        <strain evidence="2 3">Marx 270</strain>
    </source>
</reference>
<dbReference type="STRING" id="870435.A0A0C3KEP2"/>
<dbReference type="Gene3D" id="3.40.50.720">
    <property type="entry name" value="NAD(P)-binding Rossmann-like Domain"/>
    <property type="match status" value="1"/>
</dbReference>
<dbReference type="EMBL" id="KN831958">
    <property type="protein sequence ID" value="KIO08067.1"/>
    <property type="molecule type" value="Genomic_DNA"/>
</dbReference>
<name>A0A0C3KEP2_PISTI</name>
<dbReference type="InParanoid" id="A0A0C3KEP2"/>
<protein>
    <recommendedName>
        <fullName evidence="4">3-beta hydroxysteroid dehydrogenase/isomerase domain-containing protein</fullName>
    </recommendedName>
</protein>
<sequence length="473" mass="53339">MRQQTLGLQRDAQEARGVESRPSGLEGPMFSFLFEVLYLQLRYFRKYQVLLNIKESSSDDAPTVRSEFLGRRAIEQLVRGDTVPVLDIVQRHHGHVSLYSGDTTDERDVLDILERSGITYIVQNALLQRGMKDPSVYFGGYVEGTRAVIEATIAAGVLPYLEKPFDAYNLLPYRSTTPSKPNLEQRSRTQCIRSDVDSDAEPERSFLSFVFMTIYSRIYRSKVLDQVEAQSLIFKGKEDDAELQAECEDPMMKDDSRYIAKTRLDYGNISRLASNEVMIGPRGAESVEVSGVLRATALEENYEAKVPFLVLIRTLSTAKYRYPSAKEEAIDSDGQLEAVRRLLPPRLRPPDGEMEGQQSTLSEVSACTCQGRRPIFEAGSKIYRSKVTCFVMIRACTTLQYSVPRVEKVVNRDGRLEVARRHLVRELRPPDGVPDEVREIKCAHAQGVEAVKIGMGQVNEARVPVSVSIYSFL</sequence>
<gene>
    <name evidence="2" type="ORF">M404DRAFT_378733</name>
</gene>
<evidence type="ECO:0000313" key="3">
    <source>
        <dbReference type="Proteomes" id="UP000054217"/>
    </source>
</evidence>
<dbReference type="AlphaFoldDB" id="A0A0C3KEP2"/>
<dbReference type="OrthoDB" id="2712732at2759"/>
<dbReference type="HOGENOM" id="CLU_577606_0_0_1"/>
<proteinExistence type="predicted"/>
<evidence type="ECO:0000256" key="1">
    <source>
        <dbReference type="SAM" id="MobiDB-lite"/>
    </source>
</evidence>
<evidence type="ECO:0008006" key="4">
    <source>
        <dbReference type="Google" id="ProtNLM"/>
    </source>
</evidence>
<dbReference type="Proteomes" id="UP000054217">
    <property type="component" value="Unassembled WGS sequence"/>
</dbReference>
<accession>A0A0C3KEP2</accession>